<dbReference type="InterPro" id="IPR040346">
    <property type="entry name" value="GEX1/Brambleberry"/>
</dbReference>
<name>N1R3B0_AEGTA</name>
<dbReference type="PANTHER" id="PTHR33538">
    <property type="entry name" value="PROTEIN GAMETE EXPRESSED 1"/>
    <property type="match status" value="1"/>
</dbReference>
<sequence length="737" mass="82791">MRKNASFVLLILACLWLCPLRGSGLSWNIFSSSSSSAAGNRAPMMELDGAVADFSMDVTNNPRGDAYRNLFASWGEIMADKERRARLAWHLSSCYQEDSGRPAFPSCAGGSRMVHCRKKLGDSESKVFLEFFLETNTLCHQLQAEAFKHSTERLVNDLTRSSKSAEEKLEVIEARSEEIIKESGKVRDALSSIEAQADRLAETSKGVGAQIDDVLAHSRTISDQSKEIAASQAELKEGQAEMRKKIEAGMERIQESYDKLGDGMGKLTEEAVGIQKEIATVGDLMSSKMLVLQGTADEIGNVAGKSLENQMQLLDGQNKAMDGLTSLHIFQSQALEESRETLEKFALFGQRQQAEALEESRETLEKFALFGQRQQEELLSKQEQIRQAHDHLILNSHSILAAQEEFRAKQANIFAALDKLYILHNAILAESRFIKAFFFYCCIVFIIYMLTSAKQTFSIRGQLYFGLCITLLLEMGLIKFAAGNFDNQFWVLSKVFLVRLLFLAAATIQILHSIFTFRDYEVLNHRLLQTLVEKVRTLEKNAGDRMLSYGSESDESLRNYSWVFDELTDEADSTADPNYALPAQTRRRYNALPEEVAENSITTSGSRRILAIPLPIHEMTNFVAWSMTKTGIFSVRPAYNVEWDYRVVIGRSFRSDRGWTKPRSGYVQLNVDAGVDVDSLEGTVGVVLCDHNGKLMRLELRRYFSKKERRCSTATVGISLSDETKVIEPVGEPRNTT</sequence>
<evidence type="ECO:0008006" key="2">
    <source>
        <dbReference type="Google" id="ProtNLM"/>
    </source>
</evidence>
<protein>
    <recommendedName>
        <fullName evidence="2">Protein GAMETE EXPRESSED 1</fullName>
    </recommendedName>
</protein>
<dbReference type="AlphaFoldDB" id="N1R3B0"/>
<dbReference type="Gene3D" id="1.10.287.950">
    <property type="entry name" value="Methyl-accepting chemotaxis protein"/>
    <property type="match status" value="1"/>
</dbReference>
<dbReference type="PANTHER" id="PTHR33538:SF2">
    <property type="entry name" value="PROTEIN GAMETE EXPRESSED 1"/>
    <property type="match status" value="1"/>
</dbReference>
<dbReference type="EnsemblPlants" id="EMT15545">
    <property type="protein sequence ID" value="EMT15545"/>
    <property type="gene ID" value="F775_01881"/>
</dbReference>
<evidence type="ECO:0000313" key="1">
    <source>
        <dbReference type="EnsemblPlants" id="EMT15545"/>
    </source>
</evidence>
<proteinExistence type="predicted"/>
<organism evidence="1">
    <name type="scientific">Aegilops tauschii</name>
    <name type="common">Tausch's goatgrass</name>
    <name type="synonym">Aegilops squarrosa</name>
    <dbReference type="NCBI Taxonomy" id="37682"/>
    <lineage>
        <taxon>Eukaryota</taxon>
        <taxon>Viridiplantae</taxon>
        <taxon>Streptophyta</taxon>
        <taxon>Embryophyta</taxon>
        <taxon>Tracheophyta</taxon>
        <taxon>Spermatophyta</taxon>
        <taxon>Magnoliopsida</taxon>
        <taxon>Liliopsida</taxon>
        <taxon>Poales</taxon>
        <taxon>Poaceae</taxon>
        <taxon>BOP clade</taxon>
        <taxon>Pooideae</taxon>
        <taxon>Triticodae</taxon>
        <taxon>Triticeae</taxon>
        <taxon>Triticinae</taxon>
        <taxon>Aegilops</taxon>
    </lineage>
</organism>
<reference evidence="1" key="1">
    <citation type="submission" date="2015-06" db="UniProtKB">
        <authorList>
            <consortium name="EnsemblPlants"/>
        </authorList>
    </citation>
    <scope>IDENTIFICATION</scope>
</reference>
<accession>N1R3B0</accession>